<dbReference type="SUPFAM" id="SSF109854">
    <property type="entry name" value="DinB/YfiT-like putative metalloenzymes"/>
    <property type="match status" value="1"/>
</dbReference>
<proteinExistence type="predicted"/>
<dbReference type="AlphaFoldDB" id="A0A291QMW9"/>
<dbReference type="NCBIfam" id="TIGR03083">
    <property type="entry name" value="maleylpyruvate isomerase family mycothiol-dependent enzyme"/>
    <property type="match status" value="1"/>
</dbReference>
<dbReference type="Pfam" id="PF11716">
    <property type="entry name" value="MDMPI_N"/>
    <property type="match status" value="1"/>
</dbReference>
<keyword evidence="4" id="KW-1185">Reference proteome</keyword>
<evidence type="ECO:0000259" key="1">
    <source>
        <dbReference type="Pfam" id="PF07398"/>
    </source>
</evidence>
<dbReference type="InterPro" id="IPR034660">
    <property type="entry name" value="DinB/YfiT-like"/>
</dbReference>
<dbReference type="InterPro" id="IPR024344">
    <property type="entry name" value="MDMPI_metal-binding"/>
</dbReference>
<dbReference type="PANTHER" id="PTHR40758:SF1">
    <property type="entry name" value="CONSERVED PROTEIN"/>
    <property type="match status" value="1"/>
</dbReference>
<accession>A0A291QMW9</accession>
<dbReference type="InterPro" id="IPR017517">
    <property type="entry name" value="Maleyloyr_isom"/>
</dbReference>
<dbReference type="KEGG" id="sfk:KY5_7816"/>
<dbReference type="Pfam" id="PF07398">
    <property type="entry name" value="MDMPI_C"/>
    <property type="match status" value="1"/>
</dbReference>
<dbReference type="EMBL" id="CP022685">
    <property type="protein sequence ID" value="ATL32834.1"/>
    <property type="molecule type" value="Genomic_DNA"/>
</dbReference>
<feature type="domain" description="MDMPI C-terminal" evidence="1">
    <location>
        <begin position="201"/>
        <end position="305"/>
    </location>
</feature>
<feature type="domain" description="Mycothiol-dependent maleylpyruvate isomerase metal-binding" evidence="2">
    <location>
        <begin position="63"/>
        <end position="188"/>
    </location>
</feature>
<reference evidence="3 4" key="1">
    <citation type="submission" date="2017-08" db="EMBL/GenBank/DDBJ databases">
        <title>Complete Genome Sequence of Streptomyces formicae KY5, the formicamycin producer.</title>
        <authorList>
            <person name="Holmes N.A."/>
            <person name="Devine R."/>
            <person name="Qin Z."/>
            <person name="Seipke R.F."/>
            <person name="Wilkinson B."/>
            <person name="Hutchings M.I."/>
        </authorList>
    </citation>
    <scope>NUCLEOTIDE SEQUENCE [LARGE SCALE GENOMIC DNA]</scope>
    <source>
        <strain evidence="3 4">KY5</strain>
    </source>
</reference>
<evidence type="ECO:0000259" key="2">
    <source>
        <dbReference type="Pfam" id="PF11716"/>
    </source>
</evidence>
<organism evidence="3 4">
    <name type="scientific">Streptomyces formicae</name>
    <dbReference type="NCBI Taxonomy" id="1616117"/>
    <lineage>
        <taxon>Bacteria</taxon>
        <taxon>Bacillati</taxon>
        <taxon>Actinomycetota</taxon>
        <taxon>Actinomycetes</taxon>
        <taxon>Kitasatosporales</taxon>
        <taxon>Streptomycetaceae</taxon>
        <taxon>Streptomyces</taxon>
    </lineage>
</organism>
<dbReference type="GO" id="GO:0005886">
    <property type="term" value="C:plasma membrane"/>
    <property type="evidence" value="ECO:0007669"/>
    <property type="project" value="TreeGrafter"/>
</dbReference>
<sequence>MSRSMGSGAGREPGATPGHSPYRTFSAVLNSPWFVPSSLRSVVYRDAMTRPSPSAVHDRYAARILDQTALLTSAVAGADRAAPVPGCPGWTLAHLLRHVGGAHRWAETIVRTRATGPVSDDQVNDVTPDEGDDLATLSQWLTDGAELFADTLRATDPDVPIWTVAPGGTPEFWARRMTFETVVHRFDATAAVGAKYTLDAEVAVDGLDEWIEFSTLPQAYESAEVRRALIGPDRGLHFHATDAPEGTGEWLIDLTGEPFTWRHTHGKATTAVRGPLTDLLLLLYQRRSPVAADGIEVLGDEGLFADWLTGAGHWLRK</sequence>
<gene>
    <name evidence="3" type="ORF">KY5_7816</name>
</gene>
<evidence type="ECO:0000313" key="3">
    <source>
        <dbReference type="EMBL" id="ATL32834.1"/>
    </source>
</evidence>
<dbReference type="Gene3D" id="1.20.120.450">
    <property type="entry name" value="dinb family like domain"/>
    <property type="match status" value="1"/>
</dbReference>
<protein>
    <recommendedName>
        <fullName evidence="5">Mycothiol-dependent maleylpyruvate isomerase metal-binding domain-containing protein</fullName>
    </recommendedName>
</protein>
<dbReference type="InterPro" id="IPR010872">
    <property type="entry name" value="MDMPI_C-term_domain"/>
</dbReference>
<name>A0A291QMW9_9ACTN</name>
<dbReference type="GO" id="GO:0046872">
    <property type="term" value="F:metal ion binding"/>
    <property type="evidence" value="ECO:0007669"/>
    <property type="project" value="InterPro"/>
</dbReference>
<dbReference type="PANTHER" id="PTHR40758">
    <property type="entry name" value="CONSERVED PROTEIN"/>
    <property type="match status" value="1"/>
</dbReference>
<evidence type="ECO:0008006" key="5">
    <source>
        <dbReference type="Google" id="ProtNLM"/>
    </source>
</evidence>
<evidence type="ECO:0000313" key="4">
    <source>
        <dbReference type="Proteomes" id="UP000221011"/>
    </source>
</evidence>
<dbReference type="Proteomes" id="UP000221011">
    <property type="component" value="Chromosome"/>
</dbReference>